<dbReference type="Gene3D" id="1.20.1250.20">
    <property type="entry name" value="MFS general substrate transporter like domains"/>
    <property type="match status" value="1"/>
</dbReference>
<feature type="transmembrane region" description="Helical" evidence="6">
    <location>
        <begin position="260"/>
        <end position="284"/>
    </location>
</feature>
<feature type="transmembrane region" description="Helical" evidence="6">
    <location>
        <begin position="177"/>
        <end position="197"/>
    </location>
</feature>
<evidence type="ECO:0000256" key="2">
    <source>
        <dbReference type="ARBA" id="ARBA00005982"/>
    </source>
</evidence>
<evidence type="ECO:0000256" key="4">
    <source>
        <dbReference type="ARBA" id="ARBA00022989"/>
    </source>
</evidence>
<keyword evidence="4 6" id="KW-1133">Transmembrane helix</keyword>
<feature type="transmembrane region" description="Helical" evidence="6">
    <location>
        <begin position="209"/>
        <end position="230"/>
    </location>
</feature>
<protein>
    <submittedName>
        <fullName evidence="7">Peptide transporter ptr2</fullName>
    </submittedName>
</protein>
<proteinExistence type="inferred from homology"/>
<feature type="transmembrane region" description="Helical" evidence="6">
    <location>
        <begin position="296"/>
        <end position="319"/>
    </location>
</feature>
<evidence type="ECO:0000313" key="8">
    <source>
        <dbReference type="Proteomes" id="UP001323405"/>
    </source>
</evidence>
<keyword evidence="5 6" id="KW-0472">Membrane</keyword>
<feature type="transmembrane region" description="Helical" evidence="6">
    <location>
        <begin position="325"/>
        <end position="346"/>
    </location>
</feature>
<feature type="transmembrane region" description="Helical" evidence="6">
    <location>
        <begin position="44"/>
        <end position="64"/>
    </location>
</feature>
<evidence type="ECO:0000313" key="7">
    <source>
        <dbReference type="EMBL" id="KAK4660326.1"/>
    </source>
</evidence>
<evidence type="ECO:0000256" key="1">
    <source>
        <dbReference type="ARBA" id="ARBA00004141"/>
    </source>
</evidence>
<comment type="caution">
    <text evidence="7">The sequence shown here is derived from an EMBL/GenBank/DDBJ whole genome shotgun (WGS) entry which is preliminary data.</text>
</comment>
<evidence type="ECO:0000256" key="5">
    <source>
        <dbReference type="ARBA" id="ARBA00023136"/>
    </source>
</evidence>
<keyword evidence="8" id="KW-1185">Reference proteome</keyword>
<dbReference type="InterPro" id="IPR036259">
    <property type="entry name" value="MFS_trans_sf"/>
</dbReference>
<dbReference type="InterPro" id="IPR000109">
    <property type="entry name" value="POT_fam"/>
</dbReference>
<dbReference type="RefSeq" id="XP_062749296.1">
    <property type="nucleotide sequence ID" value="XM_062883045.1"/>
</dbReference>
<dbReference type="Pfam" id="PF00854">
    <property type="entry name" value="PTR2"/>
    <property type="match status" value="1"/>
</dbReference>
<evidence type="ECO:0000256" key="6">
    <source>
        <dbReference type="SAM" id="Phobius"/>
    </source>
</evidence>
<sequence>MCERVIVDPEASLNSVMLWFYLLINVGACFGVPTVYLAKIVGHWVAYLVPTILCLMLPPLLWYLNPRLIKQAPGGSDLPNVFSVLGDCLRHGGMKSIGRSGFWEQGKLSVRTAAGSTKEYGYDDEFVNDVRRAFQACGIFAFTPIYTISDGALGAASNALTSSLDTYGLPNDLLDNLNSISIVVMVPLMNHVIYPILQKRGIYWGPISRMTFGFALCTIGSSGFAILQHYTYQGSPCGYNATTCAEILPKGSKTISDMSYLWYGIPIILTAILEIFVNVMAYGIAYSRSPKNMKGLVSSINLLMTGMAPIVGLLSAPGINDPNLVGVFATPTILGAVSTVVFYFTFRYIDREDLCSTQEMSWGQGGRGRLWTLQAKEFSNDANK</sequence>
<name>A0ABR0GXB4_9PEZI</name>
<keyword evidence="3 6" id="KW-0812">Transmembrane</keyword>
<organism evidence="7 8">
    <name type="scientific">Podospora pseudocomata</name>
    <dbReference type="NCBI Taxonomy" id="2093779"/>
    <lineage>
        <taxon>Eukaryota</taxon>
        <taxon>Fungi</taxon>
        <taxon>Dikarya</taxon>
        <taxon>Ascomycota</taxon>
        <taxon>Pezizomycotina</taxon>
        <taxon>Sordariomycetes</taxon>
        <taxon>Sordariomycetidae</taxon>
        <taxon>Sordariales</taxon>
        <taxon>Podosporaceae</taxon>
        <taxon>Podospora</taxon>
    </lineage>
</organism>
<accession>A0ABR0GXB4</accession>
<dbReference type="SUPFAM" id="SSF103473">
    <property type="entry name" value="MFS general substrate transporter"/>
    <property type="match status" value="1"/>
</dbReference>
<comment type="subcellular location">
    <subcellularLocation>
        <location evidence="1">Membrane</location>
        <topology evidence="1">Multi-pass membrane protein</topology>
    </subcellularLocation>
</comment>
<gene>
    <name evidence="7" type="primary">PTR2_1</name>
    <name evidence="7" type="ORF">QC762_0017890</name>
</gene>
<feature type="transmembrane region" description="Helical" evidence="6">
    <location>
        <begin position="18"/>
        <end position="37"/>
    </location>
</feature>
<comment type="similarity">
    <text evidence="2">Belongs to the major facilitator superfamily. Proton-dependent oligopeptide transporter (POT/PTR) (TC 2.A.17) family.</text>
</comment>
<dbReference type="PANTHER" id="PTHR11654">
    <property type="entry name" value="OLIGOPEPTIDE TRANSPORTER-RELATED"/>
    <property type="match status" value="1"/>
</dbReference>
<dbReference type="GeneID" id="87902567"/>
<dbReference type="Proteomes" id="UP001323405">
    <property type="component" value="Unassembled WGS sequence"/>
</dbReference>
<evidence type="ECO:0000256" key="3">
    <source>
        <dbReference type="ARBA" id="ARBA00022692"/>
    </source>
</evidence>
<reference evidence="7 8" key="1">
    <citation type="journal article" date="2023" name="bioRxiv">
        <title>High-quality genome assemblies of four members of thePodospora anserinaspecies complex.</title>
        <authorList>
            <person name="Ament-Velasquez S.L."/>
            <person name="Vogan A.A."/>
            <person name="Wallerman O."/>
            <person name="Hartmann F."/>
            <person name="Gautier V."/>
            <person name="Silar P."/>
            <person name="Giraud T."/>
            <person name="Johannesson H."/>
        </authorList>
    </citation>
    <scope>NUCLEOTIDE SEQUENCE [LARGE SCALE GENOMIC DNA]</scope>
    <source>
        <strain evidence="7 8">CBS 415.72m</strain>
    </source>
</reference>
<dbReference type="EMBL" id="JAFFHA010000001">
    <property type="protein sequence ID" value="KAK4660326.1"/>
    <property type="molecule type" value="Genomic_DNA"/>
</dbReference>